<comment type="subcellular location">
    <subcellularLocation>
        <location evidence="1">Membrane</location>
        <topology evidence="1">Multi-pass membrane protein</topology>
    </subcellularLocation>
</comment>
<evidence type="ECO:0000256" key="7">
    <source>
        <dbReference type="SAM" id="Phobius"/>
    </source>
</evidence>
<feature type="transmembrane region" description="Helical" evidence="7">
    <location>
        <begin position="154"/>
        <end position="178"/>
    </location>
</feature>
<dbReference type="FunFam" id="1.20.1250.20:FF:000065">
    <property type="entry name" value="Putative MFS pantothenate transporter"/>
    <property type="match status" value="1"/>
</dbReference>
<reference evidence="9" key="1">
    <citation type="submission" date="2023-06" db="EMBL/GenBank/DDBJ databases">
        <authorList>
            <consortium name="Lawrence Berkeley National Laboratory"/>
            <person name="Ahrendt S."/>
            <person name="Sahu N."/>
            <person name="Indic B."/>
            <person name="Wong-Bajracharya J."/>
            <person name="Merenyi Z."/>
            <person name="Ke H.-M."/>
            <person name="Monk M."/>
            <person name="Kocsube S."/>
            <person name="Drula E."/>
            <person name="Lipzen A."/>
            <person name="Balint B."/>
            <person name="Henrissat B."/>
            <person name="Andreopoulos B."/>
            <person name="Martin F.M."/>
            <person name="Harder C.B."/>
            <person name="Rigling D."/>
            <person name="Ford K.L."/>
            <person name="Foster G.D."/>
            <person name="Pangilinan J."/>
            <person name="Papanicolaou A."/>
            <person name="Barry K."/>
            <person name="LaButti K."/>
            <person name="Viragh M."/>
            <person name="Koriabine M."/>
            <person name="Yan M."/>
            <person name="Riley R."/>
            <person name="Champramary S."/>
            <person name="Plett K.L."/>
            <person name="Tsai I.J."/>
            <person name="Slot J."/>
            <person name="Sipos G."/>
            <person name="Plett J."/>
            <person name="Nagy L.G."/>
            <person name="Grigoriev I.V."/>
        </authorList>
    </citation>
    <scope>NUCLEOTIDE SEQUENCE</scope>
    <source>
        <strain evidence="9">ICMP 16352</strain>
    </source>
</reference>
<feature type="transmembrane region" description="Helical" evidence="7">
    <location>
        <begin position="396"/>
        <end position="415"/>
    </location>
</feature>
<accession>A0AA39PRA6</accession>
<dbReference type="Gene3D" id="1.20.1250.20">
    <property type="entry name" value="MFS general substrate transporter like domains"/>
    <property type="match status" value="2"/>
</dbReference>
<dbReference type="Proteomes" id="UP001175227">
    <property type="component" value="Unassembled WGS sequence"/>
</dbReference>
<feature type="transmembrane region" description="Helical" evidence="7">
    <location>
        <begin position="54"/>
        <end position="75"/>
    </location>
</feature>
<feature type="transmembrane region" description="Helical" evidence="7">
    <location>
        <begin position="190"/>
        <end position="210"/>
    </location>
</feature>
<evidence type="ECO:0000256" key="4">
    <source>
        <dbReference type="ARBA" id="ARBA00022989"/>
    </source>
</evidence>
<evidence type="ECO:0000256" key="2">
    <source>
        <dbReference type="ARBA" id="ARBA00022448"/>
    </source>
</evidence>
<evidence type="ECO:0000313" key="10">
    <source>
        <dbReference type="Proteomes" id="UP001175227"/>
    </source>
</evidence>
<feature type="domain" description="Major facilitator superfamily (MFS) profile" evidence="8">
    <location>
        <begin position="62"/>
        <end position="485"/>
    </location>
</feature>
<keyword evidence="2" id="KW-0813">Transport</keyword>
<name>A0AA39PRA6_9AGAR</name>
<gene>
    <name evidence="9" type="ORF">IW261DRAFT_1639411</name>
</gene>
<dbReference type="SUPFAM" id="SSF103473">
    <property type="entry name" value="MFS general substrate transporter"/>
    <property type="match status" value="1"/>
</dbReference>
<keyword evidence="4 7" id="KW-1133">Transmembrane helix</keyword>
<dbReference type="GO" id="GO:0016020">
    <property type="term" value="C:membrane"/>
    <property type="evidence" value="ECO:0007669"/>
    <property type="project" value="UniProtKB-SubCell"/>
</dbReference>
<protein>
    <submittedName>
        <fullName evidence="9">Major facilitator superfamily domain-containing protein</fullName>
    </submittedName>
</protein>
<dbReference type="InterPro" id="IPR011701">
    <property type="entry name" value="MFS"/>
</dbReference>
<feature type="transmembrane region" description="Helical" evidence="7">
    <location>
        <begin position="366"/>
        <end position="384"/>
    </location>
</feature>
<feature type="transmembrane region" description="Helical" evidence="7">
    <location>
        <begin position="427"/>
        <end position="449"/>
    </location>
</feature>
<feature type="transmembrane region" description="Helical" evidence="7">
    <location>
        <begin position="222"/>
        <end position="244"/>
    </location>
</feature>
<dbReference type="Pfam" id="PF07690">
    <property type="entry name" value="MFS_1"/>
    <property type="match status" value="1"/>
</dbReference>
<evidence type="ECO:0000256" key="1">
    <source>
        <dbReference type="ARBA" id="ARBA00004141"/>
    </source>
</evidence>
<dbReference type="PROSITE" id="PS50850">
    <property type="entry name" value="MFS"/>
    <property type="match status" value="1"/>
</dbReference>
<dbReference type="PANTHER" id="PTHR43791">
    <property type="entry name" value="PERMEASE-RELATED"/>
    <property type="match status" value="1"/>
</dbReference>
<feature type="transmembrane region" description="Helical" evidence="7">
    <location>
        <begin position="335"/>
        <end position="354"/>
    </location>
</feature>
<proteinExistence type="inferred from homology"/>
<dbReference type="InterPro" id="IPR036259">
    <property type="entry name" value="MFS_trans_sf"/>
</dbReference>
<feature type="transmembrane region" description="Helical" evidence="7">
    <location>
        <begin position="461"/>
        <end position="481"/>
    </location>
</feature>
<evidence type="ECO:0000256" key="5">
    <source>
        <dbReference type="ARBA" id="ARBA00023136"/>
    </source>
</evidence>
<organism evidence="9 10">
    <name type="scientific">Armillaria novae-zelandiae</name>
    <dbReference type="NCBI Taxonomy" id="153914"/>
    <lineage>
        <taxon>Eukaryota</taxon>
        <taxon>Fungi</taxon>
        <taxon>Dikarya</taxon>
        <taxon>Basidiomycota</taxon>
        <taxon>Agaricomycotina</taxon>
        <taxon>Agaricomycetes</taxon>
        <taxon>Agaricomycetidae</taxon>
        <taxon>Agaricales</taxon>
        <taxon>Marasmiineae</taxon>
        <taxon>Physalacriaceae</taxon>
        <taxon>Armillaria</taxon>
    </lineage>
</organism>
<keyword evidence="5 7" id="KW-0472">Membrane</keyword>
<dbReference type="AlphaFoldDB" id="A0AA39PRA6"/>
<sequence>MAAALSESKPSSSVWLDDVLTSPALPYQSNGAGKTPWYSYAWDSFGKPQEERNFVVKLDLSLLVFSVLGLLMRYIDQKNVDSAYVSGMREELELYGNELNYAQTCWTVGYVIGQVPVNMLLNRISPHYIIFALEMGWTLLTLCTTWAHNATHLYVIRFFVGLFESGYYPGLLFLIGSWYTKDELAKRSNIFQAATAGGTLLCGLIQGGIYSSLNGKGGYSGWRWCFAIDALISFPIALGAFFMIPDLPTVIKPNWLFSEGDIEIGKARMLAAGREGPKSGSFTFPFFVNLLREWHIWLFTAGYSLYIYSQNPQQSMSFWLKYSENPTYTVPQINYYPSGIWATQIVSALGFSWLSDTVLKGQRWPPLIFVTVWHLIDVAVLAATPVYAKNRAPRWVFYYLSGLVNCTPGLFYAWCSEIAGASSEKRGVIMGTFNSVAYSFNAWLPLLLFKTTEQPRVLKGNISVVVAQVLLVGVLLAILHLSKRDQRREEKQAQYD</sequence>
<dbReference type="GO" id="GO:0022857">
    <property type="term" value="F:transmembrane transporter activity"/>
    <property type="evidence" value="ECO:0007669"/>
    <property type="project" value="InterPro"/>
</dbReference>
<evidence type="ECO:0000313" key="9">
    <source>
        <dbReference type="EMBL" id="KAK0488754.1"/>
    </source>
</evidence>
<evidence type="ECO:0000256" key="3">
    <source>
        <dbReference type="ARBA" id="ARBA00022692"/>
    </source>
</evidence>
<dbReference type="EMBL" id="JAUEPR010000002">
    <property type="protein sequence ID" value="KAK0488754.1"/>
    <property type="molecule type" value="Genomic_DNA"/>
</dbReference>
<feature type="transmembrane region" description="Helical" evidence="7">
    <location>
        <begin position="128"/>
        <end position="147"/>
    </location>
</feature>
<evidence type="ECO:0000259" key="8">
    <source>
        <dbReference type="PROSITE" id="PS50850"/>
    </source>
</evidence>
<dbReference type="PANTHER" id="PTHR43791:SF39">
    <property type="entry name" value="TRANSPORTER LIZ1_SEO1, PUTATIVE (AFU_ORTHOLOGUE AFUA_3G00980)-RELATED"/>
    <property type="match status" value="1"/>
</dbReference>
<keyword evidence="10" id="KW-1185">Reference proteome</keyword>
<evidence type="ECO:0000256" key="6">
    <source>
        <dbReference type="ARBA" id="ARBA00037968"/>
    </source>
</evidence>
<comment type="similarity">
    <text evidence="6">Belongs to the major facilitator superfamily. Allantoate permease family.</text>
</comment>
<comment type="caution">
    <text evidence="9">The sequence shown here is derived from an EMBL/GenBank/DDBJ whole genome shotgun (WGS) entry which is preliminary data.</text>
</comment>
<dbReference type="InterPro" id="IPR020846">
    <property type="entry name" value="MFS_dom"/>
</dbReference>
<keyword evidence="3 7" id="KW-0812">Transmembrane</keyword>